<dbReference type="EMBL" id="PKMI01000002">
    <property type="protein sequence ID" value="RBA21544.1"/>
    <property type="molecule type" value="Genomic_DNA"/>
</dbReference>
<protein>
    <submittedName>
        <fullName evidence="2">Uncharacterized protein</fullName>
    </submittedName>
</protein>
<sequence length="352" mass="39337">MTLSGGIPFSLVESAIIGLHGRPRNMAFRLNLVPGQASDHCYQRGHQRLFMALELSETATSSGRPRRSPREAEEEEYESSTNWEGNPDLFESTAPESATAKSKSAPLKAGNNVETLPSELRAARREKQKAIRTPTNTSRGRGRSGSGGLGYLPTPRSNDSNAGPSRLPDERSRISKKSRKGERCVFGSCNLNPATVVLKTSTQLGFPFPYTPEHINTMEKEINKRLDKLESFAINTNALAKNAREEFYKDTVVLRLRGLAHQVTLFKIQSLNQATIAQILTEVQATNACMDGMETHMDEMSNIISQRKLGNVLAGLRWARPWLQRVLYDIPYKIFRGIRNVPLGFYYHAVWS</sequence>
<proteinExistence type="predicted"/>
<evidence type="ECO:0000313" key="2">
    <source>
        <dbReference type="EMBL" id="RBA21544.1"/>
    </source>
</evidence>
<evidence type="ECO:0000256" key="1">
    <source>
        <dbReference type="SAM" id="MobiDB-lite"/>
    </source>
</evidence>
<evidence type="ECO:0000313" key="3">
    <source>
        <dbReference type="Proteomes" id="UP000251714"/>
    </source>
</evidence>
<feature type="region of interest" description="Disordered" evidence="1">
    <location>
        <begin position="57"/>
        <end position="178"/>
    </location>
</feature>
<gene>
    <name evidence="2" type="ORF">FPRO05_07858</name>
</gene>
<dbReference type="AlphaFoldDB" id="A0A365NL51"/>
<accession>A0A365NL51</accession>
<reference evidence="2 3" key="1">
    <citation type="submission" date="2017-12" db="EMBL/GenBank/DDBJ databases">
        <title>Genome sequence of the mycotoxigenic crop pathogen Fusarium proliferatum, strain ITEM 2341 from Date Palm.</title>
        <authorList>
            <person name="Almiman B.F."/>
            <person name="Shittu T.A."/>
            <person name="Muthumeenakshi S."/>
            <person name="Baroncelli R."/>
            <person name="Sreenivasaprasada S."/>
        </authorList>
    </citation>
    <scope>NUCLEOTIDE SEQUENCE [LARGE SCALE GENOMIC DNA]</scope>
    <source>
        <strain evidence="2 3">ITEM 2341</strain>
    </source>
</reference>
<comment type="caution">
    <text evidence="2">The sequence shown here is derived from an EMBL/GenBank/DDBJ whole genome shotgun (WGS) entry which is preliminary data.</text>
</comment>
<dbReference type="Proteomes" id="UP000251714">
    <property type="component" value="Unassembled WGS sequence"/>
</dbReference>
<organism evidence="2 3">
    <name type="scientific">Gibberella intermedia</name>
    <name type="common">Bulb rot disease fungus</name>
    <name type="synonym">Fusarium proliferatum</name>
    <dbReference type="NCBI Taxonomy" id="948311"/>
    <lineage>
        <taxon>Eukaryota</taxon>
        <taxon>Fungi</taxon>
        <taxon>Dikarya</taxon>
        <taxon>Ascomycota</taxon>
        <taxon>Pezizomycotina</taxon>
        <taxon>Sordariomycetes</taxon>
        <taxon>Hypocreomycetidae</taxon>
        <taxon>Hypocreales</taxon>
        <taxon>Nectriaceae</taxon>
        <taxon>Fusarium</taxon>
        <taxon>Fusarium fujikuroi species complex</taxon>
    </lineage>
</organism>
<name>A0A365NL51_GIBIN</name>